<reference evidence="1 2" key="1">
    <citation type="submission" date="2024-01" db="EMBL/GenBank/DDBJ databases">
        <title>Characterization of Pseudomonas viridiflava in Georgia, USA.</title>
        <authorList>
            <person name="Zhao M."/>
            <person name="Dutta B."/>
        </authorList>
    </citation>
    <scope>NUCLEOTIDE SEQUENCE [LARGE SCALE GENOMIC DNA]</scope>
    <source>
        <strain evidence="1 2">21GA0539</strain>
    </source>
</reference>
<comment type="caution">
    <text evidence="1">The sequence shown here is derived from an EMBL/GenBank/DDBJ whole genome shotgun (WGS) entry which is preliminary data.</text>
</comment>
<evidence type="ECO:0000313" key="2">
    <source>
        <dbReference type="Proteomes" id="UP001343600"/>
    </source>
</evidence>
<sequence length="556" mass="57086">MDYPKSTPSVGLVNGKFVDENPVTGTPGSLIPAQWGNSVTQEILNAMAAGGEKPDEAKTDQLAKAIAQISIGTQSKQSYWGAGFGYTASETLLPAITGHWHRINVDGITLTLPSKASVGAGKSVTFHNASFGVATIKASGAEVISLYGSGSNTLQLNASEWVELVFNPDAIYITKRGKIVEVAGIDSPVFTGDPKAPTAALGDNDASIANTAFVQTALASFGLGSTTSLLVSDLNLSVKGGYYRTSPTTLNQPLPTNSSVEVIPYNNGGCLQVVSQLGAGSRKFWRTQASGIWTGWREFVSADDPGLVLTAVVGTARNVIMNVASASASATITADELVVETGLGGVGYRLSGFNKTINLATAGSGGMDTGAAPATGFVAIYAIYNPVTGASSLLGTDATLAAAGEVYAGVNMPAGFTASALLSVWRTRNSQLQIGYMEGREVSFANEKVAATAVPVIGFKPLSLASLIPLSAKSVTGWLAIAGINTTNAALSIASSASGVGFQQVAGNSMSETIQNIATGSFSNLKLIAPQTMFWATAVGSGTFKEGSINISGYRF</sequence>
<evidence type="ECO:0000313" key="1">
    <source>
        <dbReference type="EMBL" id="MEE4041305.1"/>
    </source>
</evidence>
<dbReference type="CDD" id="cd19958">
    <property type="entry name" value="pyocin_knob"/>
    <property type="match status" value="1"/>
</dbReference>
<dbReference type="RefSeq" id="WP_242421440.1">
    <property type="nucleotide sequence ID" value="NZ_JAEIJH010000026.1"/>
</dbReference>
<dbReference type="EMBL" id="JAZEIP010000022">
    <property type="protein sequence ID" value="MEE4041305.1"/>
    <property type="molecule type" value="Genomic_DNA"/>
</dbReference>
<keyword evidence="2" id="KW-1185">Reference proteome</keyword>
<name>A0ABU7N8P4_PSEVI</name>
<dbReference type="Proteomes" id="UP001343600">
    <property type="component" value="Unassembled WGS sequence"/>
</dbReference>
<proteinExistence type="predicted"/>
<accession>A0ABU7N8P4</accession>
<protein>
    <submittedName>
        <fullName evidence="1">Pyocin knob domain-containing protein</fullName>
    </submittedName>
</protein>
<organism evidence="1 2">
    <name type="scientific">Pseudomonas viridiflava</name>
    <name type="common">Phytomonas viridiflava</name>
    <dbReference type="NCBI Taxonomy" id="33069"/>
    <lineage>
        <taxon>Bacteria</taxon>
        <taxon>Pseudomonadati</taxon>
        <taxon>Pseudomonadota</taxon>
        <taxon>Gammaproteobacteria</taxon>
        <taxon>Pseudomonadales</taxon>
        <taxon>Pseudomonadaceae</taxon>
        <taxon>Pseudomonas</taxon>
    </lineage>
</organism>
<gene>
    <name evidence="1" type="ORF">V2I87_14495</name>
</gene>